<gene>
    <name evidence="1" type="ORF">TBRA_LOCUS10299</name>
</gene>
<proteinExistence type="predicted"/>
<keyword evidence="2" id="KW-1185">Reference proteome</keyword>
<evidence type="ECO:0000313" key="2">
    <source>
        <dbReference type="Proteomes" id="UP000479190"/>
    </source>
</evidence>
<dbReference type="AlphaFoldDB" id="A0A6H5IUN9"/>
<protein>
    <submittedName>
        <fullName evidence="1">Uncharacterized protein</fullName>
    </submittedName>
</protein>
<name>A0A6H5IUN9_9HYME</name>
<evidence type="ECO:0000313" key="1">
    <source>
        <dbReference type="EMBL" id="CAB0038520.1"/>
    </source>
</evidence>
<dbReference type="EMBL" id="CADCXV010000911">
    <property type="protein sequence ID" value="CAB0038520.1"/>
    <property type="molecule type" value="Genomic_DNA"/>
</dbReference>
<reference evidence="1 2" key="1">
    <citation type="submission" date="2020-02" db="EMBL/GenBank/DDBJ databases">
        <authorList>
            <person name="Ferguson B K."/>
        </authorList>
    </citation>
    <scope>NUCLEOTIDE SEQUENCE [LARGE SCALE GENOMIC DNA]</scope>
</reference>
<accession>A0A6H5IUN9</accession>
<sequence>MGHGEVDYSLKQLLSGHSYFKSHYQRYENTLSALCPDCPSTREDACSLSLPVIPRREGETSTSLLRTNRAGKHRQANAQSRRQLDGGIIFRAISRLQTEARGARDVKTIRTMLWEEDDASGWQRSCI</sequence>
<organism evidence="1 2">
    <name type="scientific">Trichogramma brassicae</name>
    <dbReference type="NCBI Taxonomy" id="86971"/>
    <lineage>
        <taxon>Eukaryota</taxon>
        <taxon>Metazoa</taxon>
        <taxon>Ecdysozoa</taxon>
        <taxon>Arthropoda</taxon>
        <taxon>Hexapoda</taxon>
        <taxon>Insecta</taxon>
        <taxon>Pterygota</taxon>
        <taxon>Neoptera</taxon>
        <taxon>Endopterygota</taxon>
        <taxon>Hymenoptera</taxon>
        <taxon>Apocrita</taxon>
        <taxon>Proctotrupomorpha</taxon>
        <taxon>Chalcidoidea</taxon>
        <taxon>Trichogrammatidae</taxon>
        <taxon>Trichogramma</taxon>
    </lineage>
</organism>
<dbReference type="Proteomes" id="UP000479190">
    <property type="component" value="Unassembled WGS sequence"/>
</dbReference>